<gene>
    <name evidence="1" type="ORF">PL9631_1050005</name>
</gene>
<dbReference type="Pfam" id="PF01724">
    <property type="entry name" value="DUF29"/>
    <property type="match status" value="1"/>
</dbReference>
<evidence type="ECO:0008006" key="3">
    <source>
        <dbReference type="Google" id="ProtNLM"/>
    </source>
</evidence>
<dbReference type="InterPro" id="IPR002636">
    <property type="entry name" value="DUF29"/>
</dbReference>
<dbReference type="Proteomes" id="UP000182190">
    <property type="component" value="Unassembled WGS sequence"/>
</dbReference>
<organism evidence="1 2">
    <name type="scientific">Planktothrix paucivesiculata PCC 9631</name>
    <dbReference type="NCBI Taxonomy" id="671071"/>
    <lineage>
        <taxon>Bacteria</taxon>
        <taxon>Bacillati</taxon>
        <taxon>Cyanobacteriota</taxon>
        <taxon>Cyanophyceae</taxon>
        <taxon>Oscillatoriophycideae</taxon>
        <taxon>Oscillatoriales</taxon>
        <taxon>Microcoleaceae</taxon>
        <taxon>Planktothrix</taxon>
    </lineage>
</organism>
<keyword evidence="2" id="KW-1185">Reference proteome</keyword>
<dbReference type="Gene3D" id="1.20.1220.20">
    <property type="entry name" value="Uncharcterised protein PF01724"/>
    <property type="match status" value="1"/>
</dbReference>
<evidence type="ECO:0000313" key="2">
    <source>
        <dbReference type="Proteomes" id="UP000182190"/>
    </source>
</evidence>
<dbReference type="EMBL" id="CZCS02000008">
    <property type="protein sequence ID" value="VXD12121.1"/>
    <property type="molecule type" value="Genomic_DNA"/>
</dbReference>
<dbReference type="PANTHER" id="PTHR34235">
    <property type="entry name" value="SLR1203 PROTEIN-RELATED"/>
    <property type="match status" value="1"/>
</dbReference>
<reference evidence="1" key="1">
    <citation type="submission" date="2019-10" db="EMBL/GenBank/DDBJ databases">
        <authorList>
            <consortium name="Genoscope - CEA"/>
            <person name="William W."/>
        </authorList>
    </citation>
    <scope>NUCLEOTIDE SEQUENCE [LARGE SCALE GENOMIC DNA]</scope>
    <source>
        <strain evidence="1">BBR_PRJEB10994</strain>
    </source>
</reference>
<proteinExistence type="predicted"/>
<evidence type="ECO:0000313" key="1">
    <source>
        <dbReference type="EMBL" id="VXD12121.1"/>
    </source>
</evidence>
<dbReference type="AlphaFoldDB" id="A0A7Z9BJS3"/>
<sequence length="173" mass="20056">MDAGFVFIVVNSAESNIKELTMLTKQDWDWLAVCSHYQTAVTVHTLLKEGKSMEATEGLESLIEAMGRNDRRAVKSQLIRLMLHVIKWKCQPQKRTDSWALSIRSARREIEDIQEEVPSLNRDFIESIWDKCFQAAVKDAEIEMKKVKCHLTSLSWSEVFEDEYILSDDDQDD</sequence>
<accession>A0A7Z9BJS3</accession>
<protein>
    <recommendedName>
        <fullName evidence="3">DUF29 domain-containing protein</fullName>
    </recommendedName>
</protein>
<name>A0A7Z9BJS3_9CYAN</name>
<dbReference type="PANTHER" id="PTHR34235:SF4">
    <property type="entry name" value="SLR0291 PROTEIN"/>
    <property type="match status" value="1"/>
</dbReference>
<comment type="caution">
    <text evidence="1">The sequence shown here is derived from an EMBL/GenBank/DDBJ whole genome shotgun (WGS) entry which is preliminary data.</text>
</comment>